<name>A0ABS6C304_9CLOT</name>
<dbReference type="RefSeq" id="WP_185158464.1">
    <property type="nucleotide sequence ID" value="NZ_JACKWW010000007.1"/>
</dbReference>
<dbReference type="EMBL" id="JAHLDG010000009">
    <property type="protein sequence ID" value="MBU3219865.1"/>
    <property type="molecule type" value="Genomic_DNA"/>
</dbReference>
<dbReference type="InterPro" id="IPR040591">
    <property type="entry name" value="RqcP2_RBD"/>
</dbReference>
<dbReference type="Proteomes" id="UP000740830">
    <property type="component" value="Unassembled WGS sequence"/>
</dbReference>
<dbReference type="Gene3D" id="3.10.290.10">
    <property type="entry name" value="RNA-binding S4 domain"/>
    <property type="match status" value="1"/>
</dbReference>
<evidence type="ECO:0000313" key="4">
    <source>
        <dbReference type="Proteomes" id="UP000740830"/>
    </source>
</evidence>
<dbReference type="InterPro" id="IPR012677">
    <property type="entry name" value="Nucleotide-bd_a/b_plait_sf"/>
</dbReference>
<sequence>MNKKDFLKYMGEEDISLCSNLYDKILLSNKTLNTVYSNEFLTPNIWNKIQKYCNVNNIVSDVSGGFDDAERRIIRFNGSGSYYSIQIIKITNKSKFCELLHKDYLGALMSLGVKREKFGDLIVQDNKCYLPVTEDILQYIFINLKVIGKSPCTVEILNDNESIPDYNFKVNVHLASSKRIDVIVSSITNLSRAKSQQYIKSGKVLIDYVTCYEKSEEVMSANTITIRGYGKYKVGEIIGTTSSGRLKIQIKKYV</sequence>
<evidence type="ECO:0000259" key="2">
    <source>
        <dbReference type="SMART" id="SM00363"/>
    </source>
</evidence>
<dbReference type="CDD" id="cd00165">
    <property type="entry name" value="S4"/>
    <property type="match status" value="1"/>
</dbReference>
<keyword evidence="1" id="KW-0694">RNA-binding</keyword>
<proteinExistence type="predicted"/>
<reference evidence="3 4" key="1">
    <citation type="submission" date="2021-06" db="EMBL/GenBank/DDBJ databases">
        <title>Clostridia strains as spoilage organisms.</title>
        <authorList>
            <person name="Wambui J."/>
            <person name="Stephan R."/>
            <person name="Stevens M.J.A."/>
        </authorList>
    </citation>
    <scope>NUCLEOTIDE SEQUENCE [LARGE SCALE GENOMIC DNA]</scope>
    <source>
        <strain evidence="3 4">CM013</strain>
    </source>
</reference>
<gene>
    <name evidence="3" type="ORF">KPL27_07070</name>
</gene>
<dbReference type="PROSITE" id="PS50889">
    <property type="entry name" value="S4"/>
    <property type="match status" value="1"/>
</dbReference>
<dbReference type="InterPro" id="IPR002942">
    <property type="entry name" value="S4_RNA-bd"/>
</dbReference>
<dbReference type="SMART" id="SM00363">
    <property type="entry name" value="S4"/>
    <property type="match status" value="1"/>
</dbReference>
<comment type="caution">
    <text evidence="3">The sequence shown here is derived from an EMBL/GenBank/DDBJ whole genome shotgun (WGS) entry which is preliminary data.</text>
</comment>
<dbReference type="Gene3D" id="3.30.70.330">
    <property type="match status" value="1"/>
</dbReference>
<dbReference type="SUPFAM" id="SSF55174">
    <property type="entry name" value="Alpha-L RNA-binding motif"/>
    <property type="match status" value="1"/>
</dbReference>
<evidence type="ECO:0000313" key="3">
    <source>
        <dbReference type="EMBL" id="MBU3219865.1"/>
    </source>
</evidence>
<feature type="domain" description="RNA-binding S4" evidence="2">
    <location>
        <begin position="178"/>
        <end position="236"/>
    </location>
</feature>
<organism evidence="3 4">
    <name type="scientific">Clostridium algidicarnis</name>
    <dbReference type="NCBI Taxonomy" id="37659"/>
    <lineage>
        <taxon>Bacteria</taxon>
        <taxon>Bacillati</taxon>
        <taxon>Bacillota</taxon>
        <taxon>Clostridia</taxon>
        <taxon>Eubacteriales</taxon>
        <taxon>Clostridiaceae</taxon>
        <taxon>Clostridium</taxon>
    </lineage>
</organism>
<dbReference type="Pfam" id="PF17774">
    <property type="entry name" value="YlmH_RBD"/>
    <property type="match status" value="1"/>
</dbReference>
<dbReference type="InterPro" id="IPR036986">
    <property type="entry name" value="S4_RNA-bd_sf"/>
</dbReference>
<accession>A0ABS6C304</accession>
<keyword evidence="4" id="KW-1185">Reference proteome</keyword>
<evidence type="ECO:0000256" key="1">
    <source>
        <dbReference type="PROSITE-ProRule" id="PRU00182"/>
    </source>
</evidence>
<protein>
    <submittedName>
        <fullName evidence="3">RNA-binding protein</fullName>
    </submittedName>
</protein>